<evidence type="ECO:0000256" key="2">
    <source>
        <dbReference type="ARBA" id="ARBA00005466"/>
    </source>
</evidence>
<feature type="domain" description="FAD-binding PCMH-type" evidence="7">
    <location>
        <begin position="9"/>
        <end position="179"/>
    </location>
</feature>
<protein>
    <submittedName>
        <fullName evidence="8">FAD-linked oxidoreductase</fullName>
    </submittedName>
</protein>
<keyword evidence="5" id="KW-0274">FAD</keyword>
<keyword evidence="3" id="KW-0285">Flavoprotein</keyword>
<dbReference type="PANTHER" id="PTHR43762">
    <property type="entry name" value="L-GULONOLACTONE OXIDASE"/>
    <property type="match status" value="1"/>
</dbReference>
<dbReference type="PROSITE" id="PS51387">
    <property type="entry name" value="FAD_PCMH"/>
    <property type="match status" value="1"/>
</dbReference>
<dbReference type="GO" id="GO:0019853">
    <property type="term" value="P:L-ascorbic acid biosynthetic process"/>
    <property type="evidence" value="ECO:0007669"/>
    <property type="project" value="UniProtKB-UniPathway"/>
</dbReference>
<keyword evidence="6" id="KW-0560">Oxidoreductase</keyword>
<evidence type="ECO:0000256" key="4">
    <source>
        <dbReference type="ARBA" id="ARBA00022644"/>
    </source>
</evidence>
<dbReference type="Pfam" id="PF01565">
    <property type="entry name" value="FAD_binding_4"/>
    <property type="match status" value="1"/>
</dbReference>
<reference evidence="8 9" key="1">
    <citation type="submission" date="2017-05" db="EMBL/GenBank/DDBJ databases">
        <authorList>
            <person name="Varghese N."/>
            <person name="Submissions S."/>
        </authorList>
    </citation>
    <scope>NUCLEOTIDE SEQUENCE [LARGE SCALE GENOMIC DNA]</scope>
    <source>
        <strain evidence="8 9">DSM 45474</strain>
    </source>
</reference>
<dbReference type="OrthoDB" id="9800184at2"/>
<dbReference type="Proteomes" id="UP000315636">
    <property type="component" value="Unassembled WGS sequence"/>
</dbReference>
<dbReference type="GO" id="GO:0003885">
    <property type="term" value="F:D-arabinono-1,4-lactone oxidase activity"/>
    <property type="evidence" value="ECO:0007669"/>
    <property type="project" value="InterPro"/>
</dbReference>
<dbReference type="Gene3D" id="3.30.465.10">
    <property type="match status" value="1"/>
</dbReference>
<dbReference type="UniPathway" id="UPA00132"/>
<dbReference type="InterPro" id="IPR006093">
    <property type="entry name" value="Oxy_OxRdtase_FAD_BS"/>
</dbReference>
<sequence>MITNWSGSVRFSPHQSTQPVSEEDVVTLVKQARKLGSSIRVMGSGHSFTPLIETDAILVSFDQLQGLDDVDANKRLSSVWAGTKLKALGELLFQKGCSLENLGDINTQSIAGAVSTGTHGTGTRFGNLSDQLESITLVTADGKIRTCSREKDEELFHATRVSLGSLGLITRMQMRVEPCYRLHYKSQRLPLQTVLDRLEEFKTKNRHFEFFWFPYTETTQCKFMNKTNLPPTKRNGWSAFNKWVLENGAFWCLSEVARQIPRFSRWVSQISAKGVPQFEEVGESHALFTTPRLVRFNEMEYSIPAEALPSVIEEICRLFHKRPFYVHFPIEVRFVKRDDIWLSPAYQRNSAFIAIHMYKGMPYQEYFHAMEQIFLQYDGRPHWGKTHSLEVEELRRRYPRWDDFQRIRQQLDPDGMFLNPYLKRLFGK</sequence>
<evidence type="ECO:0000313" key="9">
    <source>
        <dbReference type="Proteomes" id="UP000315636"/>
    </source>
</evidence>
<dbReference type="InterPro" id="IPR036318">
    <property type="entry name" value="FAD-bd_PCMH-like_sf"/>
</dbReference>
<dbReference type="InterPro" id="IPR016171">
    <property type="entry name" value="Vanillyl_alc_oxidase_C-sub2"/>
</dbReference>
<dbReference type="InterPro" id="IPR016166">
    <property type="entry name" value="FAD-bd_PCMH"/>
</dbReference>
<evidence type="ECO:0000256" key="5">
    <source>
        <dbReference type="ARBA" id="ARBA00022827"/>
    </source>
</evidence>
<organism evidence="8 9">
    <name type="scientific">Melghirimyces algeriensis</name>
    <dbReference type="NCBI Taxonomy" id="910412"/>
    <lineage>
        <taxon>Bacteria</taxon>
        <taxon>Bacillati</taxon>
        <taxon>Bacillota</taxon>
        <taxon>Bacilli</taxon>
        <taxon>Bacillales</taxon>
        <taxon>Thermoactinomycetaceae</taxon>
        <taxon>Melghirimyces</taxon>
    </lineage>
</organism>
<dbReference type="Gene3D" id="3.30.43.10">
    <property type="entry name" value="Uridine Diphospho-n-acetylenolpyruvylglucosamine Reductase, domain 2"/>
    <property type="match status" value="1"/>
</dbReference>
<dbReference type="InterPro" id="IPR016167">
    <property type="entry name" value="FAD-bd_PCMH_sub1"/>
</dbReference>
<gene>
    <name evidence="8" type="ORF">SAMN06264849_101393</name>
</gene>
<evidence type="ECO:0000256" key="1">
    <source>
        <dbReference type="ARBA" id="ARBA00005147"/>
    </source>
</evidence>
<dbReference type="NCBIfam" id="TIGR01679">
    <property type="entry name" value="bact_FAD_ox"/>
    <property type="match status" value="1"/>
</dbReference>
<dbReference type="AlphaFoldDB" id="A0A521AWV5"/>
<dbReference type="InterPro" id="IPR006094">
    <property type="entry name" value="Oxid_FAD_bind_N"/>
</dbReference>
<keyword evidence="9" id="KW-1185">Reference proteome</keyword>
<dbReference type="GO" id="GO:0016020">
    <property type="term" value="C:membrane"/>
    <property type="evidence" value="ECO:0007669"/>
    <property type="project" value="InterPro"/>
</dbReference>
<dbReference type="SUPFAM" id="SSF55103">
    <property type="entry name" value="FAD-linked oxidases, C-terminal domain"/>
    <property type="match status" value="1"/>
</dbReference>
<dbReference type="Gene3D" id="3.30.70.2520">
    <property type="match status" value="1"/>
</dbReference>
<dbReference type="InterPro" id="IPR010031">
    <property type="entry name" value="FAD_lactone_oxidase-like"/>
</dbReference>
<dbReference type="Pfam" id="PF04030">
    <property type="entry name" value="ALO"/>
    <property type="match status" value="1"/>
</dbReference>
<comment type="similarity">
    <text evidence="2">Belongs to the oxygen-dependent FAD-linked oxidoreductase family.</text>
</comment>
<evidence type="ECO:0000313" key="8">
    <source>
        <dbReference type="EMBL" id="SMO39254.1"/>
    </source>
</evidence>
<dbReference type="EMBL" id="FXTI01000001">
    <property type="protein sequence ID" value="SMO39254.1"/>
    <property type="molecule type" value="Genomic_DNA"/>
</dbReference>
<proteinExistence type="inferred from homology"/>
<dbReference type="Gene3D" id="1.10.45.10">
    <property type="entry name" value="Vanillyl-alcohol Oxidase, Chain A, domain 4"/>
    <property type="match status" value="1"/>
</dbReference>
<dbReference type="PANTHER" id="PTHR43762:SF1">
    <property type="entry name" value="D-ARABINONO-1,4-LACTONE OXIDASE"/>
    <property type="match status" value="1"/>
</dbReference>
<name>A0A521AWV5_9BACL</name>
<dbReference type="SUPFAM" id="SSF56176">
    <property type="entry name" value="FAD-binding/transporter-associated domain-like"/>
    <property type="match status" value="1"/>
</dbReference>
<evidence type="ECO:0000256" key="3">
    <source>
        <dbReference type="ARBA" id="ARBA00022630"/>
    </source>
</evidence>
<dbReference type="GO" id="GO:0071949">
    <property type="term" value="F:FAD binding"/>
    <property type="evidence" value="ECO:0007669"/>
    <property type="project" value="InterPro"/>
</dbReference>
<dbReference type="PIRSF" id="PIRSF000136">
    <property type="entry name" value="LGO_GLO"/>
    <property type="match status" value="1"/>
</dbReference>
<dbReference type="InterPro" id="IPR016169">
    <property type="entry name" value="FAD-bd_PCMH_sub2"/>
</dbReference>
<comment type="pathway">
    <text evidence="1">Cofactor biosynthesis; L-ascorbate biosynthesis.</text>
</comment>
<dbReference type="PROSITE" id="PS00862">
    <property type="entry name" value="OX2_COVAL_FAD"/>
    <property type="match status" value="1"/>
</dbReference>
<accession>A0A521AWV5</accession>
<dbReference type="InterPro" id="IPR007173">
    <property type="entry name" value="ALO_C"/>
</dbReference>
<evidence type="ECO:0000256" key="6">
    <source>
        <dbReference type="ARBA" id="ARBA00023002"/>
    </source>
</evidence>
<dbReference type="InterPro" id="IPR016164">
    <property type="entry name" value="FAD-linked_Oxase-like_C"/>
</dbReference>
<evidence type="ECO:0000259" key="7">
    <source>
        <dbReference type="PROSITE" id="PS51387"/>
    </source>
</evidence>
<keyword evidence="4" id="KW-0060">Ascorbate biosynthesis</keyword>
<dbReference type="RefSeq" id="WP_142504075.1">
    <property type="nucleotide sequence ID" value="NZ_FXTI01000001.1"/>
</dbReference>